<dbReference type="EMBL" id="AGNL01006606">
    <property type="protein sequence ID" value="EJK71913.1"/>
    <property type="molecule type" value="Genomic_DNA"/>
</dbReference>
<keyword evidence="3" id="KW-1185">Reference proteome</keyword>
<comment type="caution">
    <text evidence="2">The sequence shown here is derived from an EMBL/GenBank/DDBJ whole genome shotgun (WGS) entry which is preliminary data.</text>
</comment>
<dbReference type="OMA" id="HCGSEKH"/>
<proteinExistence type="predicted"/>
<feature type="chain" id="PRO_5003837503" evidence="1">
    <location>
        <begin position="34"/>
        <end position="437"/>
    </location>
</feature>
<gene>
    <name evidence="2" type="ORF">THAOC_06602</name>
</gene>
<evidence type="ECO:0000313" key="3">
    <source>
        <dbReference type="Proteomes" id="UP000266841"/>
    </source>
</evidence>
<evidence type="ECO:0000313" key="2">
    <source>
        <dbReference type="EMBL" id="EJK71913.1"/>
    </source>
</evidence>
<dbReference type="AlphaFoldDB" id="K0SZV4"/>
<reference evidence="2 3" key="1">
    <citation type="journal article" date="2012" name="Genome Biol.">
        <title>Genome and low-iron response of an oceanic diatom adapted to chronic iron limitation.</title>
        <authorList>
            <person name="Lommer M."/>
            <person name="Specht M."/>
            <person name="Roy A.S."/>
            <person name="Kraemer L."/>
            <person name="Andreson R."/>
            <person name="Gutowska M.A."/>
            <person name="Wolf J."/>
            <person name="Bergner S.V."/>
            <person name="Schilhabel M.B."/>
            <person name="Klostermeier U.C."/>
            <person name="Beiko R.G."/>
            <person name="Rosenstiel P."/>
            <person name="Hippler M."/>
            <person name="Laroche J."/>
        </authorList>
    </citation>
    <scope>NUCLEOTIDE SEQUENCE [LARGE SCALE GENOMIC DNA]</scope>
    <source>
        <strain evidence="2 3">CCMP1005</strain>
    </source>
</reference>
<organism evidence="2 3">
    <name type="scientific">Thalassiosira oceanica</name>
    <name type="common">Marine diatom</name>
    <dbReference type="NCBI Taxonomy" id="159749"/>
    <lineage>
        <taxon>Eukaryota</taxon>
        <taxon>Sar</taxon>
        <taxon>Stramenopiles</taxon>
        <taxon>Ochrophyta</taxon>
        <taxon>Bacillariophyta</taxon>
        <taxon>Coscinodiscophyceae</taxon>
        <taxon>Thalassiosirophycidae</taxon>
        <taxon>Thalassiosirales</taxon>
        <taxon>Thalassiosiraceae</taxon>
        <taxon>Thalassiosira</taxon>
    </lineage>
</organism>
<feature type="signal peptide" evidence="1">
    <location>
        <begin position="1"/>
        <end position="33"/>
    </location>
</feature>
<accession>K0SZV4</accession>
<dbReference type="OrthoDB" id="38640at2759"/>
<dbReference type="Proteomes" id="UP000266841">
    <property type="component" value="Unassembled WGS sequence"/>
</dbReference>
<keyword evidence="1" id="KW-0732">Signal</keyword>
<protein>
    <submittedName>
        <fullName evidence="2">Uncharacterized protein</fullName>
    </submittedName>
</protein>
<evidence type="ECO:0000256" key="1">
    <source>
        <dbReference type="SAM" id="SignalP"/>
    </source>
</evidence>
<dbReference type="eggNOG" id="ENOG502T76R">
    <property type="taxonomic scope" value="Eukaryota"/>
</dbReference>
<name>K0SZV4_THAOC</name>
<sequence>MPSHPPRCRLAVPGIGSLIILLVLAAGLGPASAGHCGSDLDDASNCWQTCEVDADCCGAGVCFPDDDAGCSSPADLSGPDHYYCGTTWCEAAYTCGTPCPELTECPEGQGCFADVPCGGADPAPPLPSPPTSAPTQFCGEDLGDAKTNCFQPCPRGGKDCCFGLTCHDTSQDPADEDENPEEGEEVFTLQEDPGAGQTAASEGTCPASDLGGNMYCGSSWCDAAYTCGATCPGGTNEECPPGQYCYDDIPCLADEPPPEVEMPPPSYCGDGPEDAASSCWAKCSTDSDCCFGQTCHAVEGGCDYVDHVGPDHYFCGTDFCEAAFACPQPCPGGVDSECDEGMRCYAGTPCNANTRSITPGETVRYGLPLRALELIRRERPGVVAGGRKGGDFGGSGYVGGVEGPDGPPPPNDAVNGRWLWMTLAQVFAVVLSYHILE</sequence>